<gene>
    <name evidence="2" type="ORF">JZ786_20875</name>
</gene>
<evidence type="ECO:0000256" key="1">
    <source>
        <dbReference type="ARBA" id="ARBA00008522"/>
    </source>
</evidence>
<accession>A0A9X7VXH4</accession>
<proteinExistence type="inferred from homology"/>
<reference evidence="2 3" key="1">
    <citation type="submission" date="2021-02" db="EMBL/GenBank/DDBJ databases">
        <title>Alicyclobacillus curvatus sp. nov. and Alicyclobacillus mengziensis sp. nov., two acidophilic bacteria isolated from acid mine drainage.</title>
        <authorList>
            <person name="Huang Y."/>
        </authorList>
    </citation>
    <scope>NUCLEOTIDE SEQUENCE [LARGE SCALE GENOMIC DNA]</scope>
    <source>
        <strain evidence="2 3">S30H14</strain>
    </source>
</reference>
<protein>
    <submittedName>
        <fullName evidence="2">DUF188 domain-containing protein</fullName>
    </submittedName>
</protein>
<keyword evidence="3" id="KW-1185">Reference proteome</keyword>
<dbReference type="EMBL" id="CP071182">
    <property type="protein sequence ID" value="QSO46858.1"/>
    <property type="molecule type" value="Genomic_DNA"/>
</dbReference>
<dbReference type="Pfam" id="PF02639">
    <property type="entry name" value="DUF188"/>
    <property type="match status" value="1"/>
</dbReference>
<organism evidence="2 3">
    <name type="scientific">Alicyclobacillus mengziensis</name>
    <dbReference type="NCBI Taxonomy" id="2931921"/>
    <lineage>
        <taxon>Bacteria</taxon>
        <taxon>Bacillati</taxon>
        <taxon>Bacillota</taxon>
        <taxon>Bacilli</taxon>
        <taxon>Bacillales</taxon>
        <taxon>Alicyclobacillaceae</taxon>
        <taxon>Alicyclobacillus</taxon>
    </lineage>
</organism>
<comment type="similarity">
    <text evidence="1">Belongs to the UPF0178 family.</text>
</comment>
<evidence type="ECO:0000313" key="2">
    <source>
        <dbReference type="EMBL" id="QSO46858.1"/>
    </source>
</evidence>
<evidence type="ECO:0000313" key="3">
    <source>
        <dbReference type="Proteomes" id="UP000663505"/>
    </source>
</evidence>
<dbReference type="RefSeq" id="WP_206656219.1">
    <property type="nucleotide sequence ID" value="NZ_CP071182.1"/>
</dbReference>
<dbReference type="PANTHER" id="PTHR35146">
    <property type="entry name" value="UPF0178 PROTEIN YAII"/>
    <property type="match status" value="1"/>
</dbReference>
<dbReference type="PANTHER" id="PTHR35146:SF1">
    <property type="entry name" value="UPF0178 PROTEIN YAII"/>
    <property type="match status" value="1"/>
</dbReference>
<dbReference type="InterPro" id="IPR003791">
    <property type="entry name" value="UPF0178"/>
</dbReference>
<dbReference type="KEGG" id="afx:JZ786_20875"/>
<name>A0A9X7VXH4_9BACL</name>
<sequence length="156" mass="17148">MTHHKAERPVILIDADATPRDALTTADGLAVRYETEVITVSSINHQYDRPGHITVDAHPQAVDMAILSMIHRQRSYIVITQDYGLAALALGKGALVVSPKGLIYTNDNIDILLMERDIRAKERRATGRTKGPAARTTDDANRFSAALESLLQRCTS</sequence>
<dbReference type="AlphaFoldDB" id="A0A9X7VXH4"/>
<dbReference type="Proteomes" id="UP000663505">
    <property type="component" value="Chromosome"/>
</dbReference>